<proteinExistence type="predicted"/>
<dbReference type="GO" id="GO:0003924">
    <property type="term" value="F:GTPase activity"/>
    <property type="evidence" value="ECO:0007669"/>
    <property type="project" value="InterPro"/>
</dbReference>
<dbReference type="EMBL" id="CAJOBG010007273">
    <property type="protein sequence ID" value="CAF4212218.1"/>
    <property type="molecule type" value="Genomic_DNA"/>
</dbReference>
<dbReference type="AlphaFoldDB" id="A0A820CTG2"/>
<accession>A0A820CTG2</accession>
<dbReference type="Pfam" id="PF00071">
    <property type="entry name" value="Ras"/>
    <property type="match status" value="1"/>
</dbReference>
<reference evidence="3" key="1">
    <citation type="submission" date="2021-02" db="EMBL/GenBank/DDBJ databases">
        <authorList>
            <person name="Nowell W R."/>
        </authorList>
    </citation>
    <scope>NUCLEOTIDE SEQUENCE</scope>
</reference>
<protein>
    <submittedName>
        <fullName evidence="3">Uncharacterized protein</fullName>
    </submittedName>
</protein>
<evidence type="ECO:0000313" key="3">
    <source>
        <dbReference type="EMBL" id="CAF4212218.1"/>
    </source>
</evidence>
<comment type="caution">
    <text evidence="3">The sequence shown here is derived from an EMBL/GenBank/DDBJ whole genome shotgun (WGS) entry which is preliminary data.</text>
</comment>
<keyword evidence="2" id="KW-0342">GTP-binding</keyword>
<gene>
    <name evidence="3" type="ORF">OVN521_LOCUS26968</name>
</gene>
<dbReference type="GO" id="GO:0005525">
    <property type="term" value="F:GTP binding"/>
    <property type="evidence" value="ECO:0007669"/>
    <property type="project" value="UniProtKB-KW"/>
</dbReference>
<name>A0A820CTG2_9BILA</name>
<keyword evidence="4" id="KW-1185">Reference proteome</keyword>
<dbReference type="GO" id="GO:0007264">
    <property type="term" value="P:small GTPase-mediated signal transduction"/>
    <property type="evidence" value="ECO:0007669"/>
    <property type="project" value="InterPro"/>
</dbReference>
<dbReference type="Gene3D" id="3.40.50.300">
    <property type="entry name" value="P-loop containing nucleotide triphosphate hydrolases"/>
    <property type="match status" value="1"/>
</dbReference>
<dbReference type="InterPro" id="IPR003578">
    <property type="entry name" value="Small_GTPase_Rho"/>
</dbReference>
<dbReference type="PANTHER" id="PTHR24072">
    <property type="entry name" value="RHO FAMILY GTPASE"/>
    <property type="match status" value="1"/>
</dbReference>
<dbReference type="SMART" id="SM00174">
    <property type="entry name" value="RHO"/>
    <property type="match status" value="1"/>
</dbReference>
<dbReference type="InterPro" id="IPR001806">
    <property type="entry name" value="Small_GTPase"/>
</dbReference>
<dbReference type="InterPro" id="IPR027417">
    <property type="entry name" value="P-loop_NTPase"/>
</dbReference>
<sequence length="70" mass="7610">IADVELLAKSKQKPITREQGERAAKDYGAYAYIECSALTQENLKETFDTAILAALTPATSKRTGILCCCL</sequence>
<organism evidence="3 4">
    <name type="scientific">Rotaria magnacalcarata</name>
    <dbReference type="NCBI Taxonomy" id="392030"/>
    <lineage>
        <taxon>Eukaryota</taxon>
        <taxon>Metazoa</taxon>
        <taxon>Spiralia</taxon>
        <taxon>Gnathifera</taxon>
        <taxon>Rotifera</taxon>
        <taxon>Eurotatoria</taxon>
        <taxon>Bdelloidea</taxon>
        <taxon>Philodinida</taxon>
        <taxon>Philodinidae</taxon>
        <taxon>Rotaria</taxon>
    </lineage>
</organism>
<evidence type="ECO:0000256" key="2">
    <source>
        <dbReference type="ARBA" id="ARBA00023134"/>
    </source>
</evidence>
<keyword evidence="1" id="KW-0547">Nucleotide-binding</keyword>
<evidence type="ECO:0000256" key="1">
    <source>
        <dbReference type="ARBA" id="ARBA00022741"/>
    </source>
</evidence>
<feature type="non-terminal residue" evidence="3">
    <location>
        <position position="1"/>
    </location>
</feature>
<evidence type="ECO:0000313" key="4">
    <source>
        <dbReference type="Proteomes" id="UP000663866"/>
    </source>
</evidence>
<dbReference type="Proteomes" id="UP000663866">
    <property type="component" value="Unassembled WGS sequence"/>
</dbReference>
<dbReference type="SUPFAM" id="SSF52540">
    <property type="entry name" value="P-loop containing nucleoside triphosphate hydrolases"/>
    <property type="match status" value="1"/>
</dbReference>